<dbReference type="AlphaFoldDB" id="A0A3S1BAI2"/>
<feature type="domain" description="N-(5'phosphoribosyl) anthranilate isomerase (PRAI)" evidence="11">
    <location>
        <begin position="4"/>
        <end position="200"/>
    </location>
</feature>
<evidence type="ECO:0000313" key="13">
    <source>
        <dbReference type="Proteomes" id="UP000272464"/>
    </source>
</evidence>
<dbReference type="Gene3D" id="3.20.20.70">
    <property type="entry name" value="Aldolase class I"/>
    <property type="match status" value="1"/>
</dbReference>
<dbReference type="EMBL" id="RZNX01000001">
    <property type="protein sequence ID" value="RUT35700.1"/>
    <property type="molecule type" value="Genomic_DNA"/>
</dbReference>
<proteinExistence type="inferred from homology"/>
<dbReference type="GO" id="GO:0004640">
    <property type="term" value="F:phosphoribosylanthranilate isomerase activity"/>
    <property type="evidence" value="ECO:0007669"/>
    <property type="project" value="UniProtKB-UniRule"/>
</dbReference>
<evidence type="ECO:0000256" key="4">
    <source>
        <dbReference type="ARBA" id="ARBA00012572"/>
    </source>
</evidence>
<evidence type="ECO:0000256" key="1">
    <source>
        <dbReference type="ARBA" id="ARBA00001164"/>
    </source>
</evidence>
<evidence type="ECO:0000256" key="9">
    <source>
        <dbReference type="ARBA" id="ARBA00023235"/>
    </source>
</evidence>
<evidence type="ECO:0000256" key="7">
    <source>
        <dbReference type="ARBA" id="ARBA00022822"/>
    </source>
</evidence>
<evidence type="ECO:0000256" key="8">
    <source>
        <dbReference type="ARBA" id="ARBA00023141"/>
    </source>
</evidence>
<keyword evidence="7 10" id="KW-0822">Tryptophan biosynthesis</keyword>
<gene>
    <name evidence="10" type="primary">trpF</name>
    <name evidence="12" type="ORF">EJP77_01385</name>
</gene>
<dbReference type="GO" id="GO:0000162">
    <property type="term" value="P:L-tryptophan biosynthetic process"/>
    <property type="evidence" value="ECO:0007669"/>
    <property type="project" value="UniProtKB-UniRule"/>
</dbReference>
<dbReference type="CDD" id="cd00405">
    <property type="entry name" value="PRAI"/>
    <property type="match status" value="1"/>
</dbReference>
<dbReference type="Proteomes" id="UP000272464">
    <property type="component" value="Unassembled WGS sequence"/>
</dbReference>
<name>A0A3S1BAI2_9BACL</name>
<comment type="caution">
    <text evidence="12">The sequence shown here is derived from an EMBL/GenBank/DDBJ whole genome shotgun (WGS) entry which is preliminary data.</text>
</comment>
<dbReference type="InterPro" id="IPR011060">
    <property type="entry name" value="RibuloseP-bd_barrel"/>
</dbReference>
<dbReference type="EC" id="5.3.1.24" evidence="4 10"/>
<dbReference type="NCBIfam" id="NF002298">
    <property type="entry name" value="PRK01222.1-4"/>
    <property type="match status" value="1"/>
</dbReference>
<evidence type="ECO:0000256" key="2">
    <source>
        <dbReference type="ARBA" id="ARBA00004664"/>
    </source>
</evidence>
<sequence>MVRVKICGLTNKESAWAAVEAGADAIGFVFAEGRRRITPVLAREIIRSLPPYITTTGVFVNEELNQVNQIADFCRLDLLQLHGDETPEYCNRAVRPVVKTIHMGAGVPDDEYIQNRYGERVRAFLLDTFVAGATGGTGQTFPWSSVQKMRIRTPIILAGGLHPVNVAEAIRLTQPFSVDVSSGVETNGQKDPAKMREFVHAVRSCSPVFFGDPH</sequence>
<evidence type="ECO:0000256" key="6">
    <source>
        <dbReference type="ARBA" id="ARBA00022605"/>
    </source>
</evidence>
<dbReference type="RefSeq" id="WP_127197400.1">
    <property type="nucleotide sequence ID" value="NZ_RZNX01000001.1"/>
</dbReference>
<organism evidence="12 13">
    <name type="scientific">Paenibacillus zeisoli</name>
    <dbReference type="NCBI Taxonomy" id="2496267"/>
    <lineage>
        <taxon>Bacteria</taxon>
        <taxon>Bacillati</taxon>
        <taxon>Bacillota</taxon>
        <taxon>Bacilli</taxon>
        <taxon>Bacillales</taxon>
        <taxon>Paenibacillaceae</taxon>
        <taxon>Paenibacillus</taxon>
    </lineage>
</organism>
<dbReference type="FunFam" id="3.20.20.70:FF:000075">
    <property type="entry name" value="Tryptophan biosynthesis protein TRP1"/>
    <property type="match status" value="1"/>
</dbReference>
<evidence type="ECO:0000256" key="3">
    <source>
        <dbReference type="ARBA" id="ARBA00007571"/>
    </source>
</evidence>
<evidence type="ECO:0000259" key="11">
    <source>
        <dbReference type="Pfam" id="PF00697"/>
    </source>
</evidence>
<dbReference type="HAMAP" id="MF_00135">
    <property type="entry name" value="PRAI"/>
    <property type="match status" value="1"/>
</dbReference>
<reference evidence="12 13" key="1">
    <citation type="submission" date="2018-12" db="EMBL/GenBank/DDBJ databases">
        <authorList>
            <person name="Sun L."/>
            <person name="Chen Z."/>
        </authorList>
    </citation>
    <scope>NUCLEOTIDE SEQUENCE [LARGE SCALE GENOMIC DNA]</scope>
    <source>
        <strain evidence="12 13">3-5-3</strain>
    </source>
</reference>
<dbReference type="PANTHER" id="PTHR42894">
    <property type="entry name" value="N-(5'-PHOSPHORIBOSYL)ANTHRANILATE ISOMERASE"/>
    <property type="match status" value="1"/>
</dbReference>
<dbReference type="PANTHER" id="PTHR42894:SF1">
    <property type="entry name" value="N-(5'-PHOSPHORIBOSYL)ANTHRANILATE ISOMERASE"/>
    <property type="match status" value="1"/>
</dbReference>
<dbReference type="Pfam" id="PF00697">
    <property type="entry name" value="PRAI"/>
    <property type="match status" value="1"/>
</dbReference>
<evidence type="ECO:0000256" key="10">
    <source>
        <dbReference type="HAMAP-Rule" id="MF_00135"/>
    </source>
</evidence>
<keyword evidence="8 10" id="KW-0057">Aromatic amino acid biosynthesis</keyword>
<keyword evidence="6 10" id="KW-0028">Amino-acid biosynthesis</keyword>
<dbReference type="SUPFAM" id="SSF51366">
    <property type="entry name" value="Ribulose-phoshate binding barrel"/>
    <property type="match status" value="1"/>
</dbReference>
<dbReference type="InterPro" id="IPR001240">
    <property type="entry name" value="PRAI_dom"/>
</dbReference>
<keyword evidence="9 10" id="KW-0413">Isomerase</keyword>
<comment type="catalytic activity">
    <reaction evidence="1 10">
        <text>N-(5-phospho-beta-D-ribosyl)anthranilate = 1-(2-carboxyphenylamino)-1-deoxy-D-ribulose 5-phosphate</text>
        <dbReference type="Rhea" id="RHEA:21540"/>
        <dbReference type="ChEBI" id="CHEBI:18277"/>
        <dbReference type="ChEBI" id="CHEBI:58613"/>
        <dbReference type="EC" id="5.3.1.24"/>
    </reaction>
</comment>
<comment type="similarity">
    <text evidence="3 10">Belongs to the TrpF family.</text>
</comment>
<keyword evidence="13" id="KW-1185">Reference proteome</keyword>
<dbReference type="OrthoDB" id="9786954at2"/>
<accession>A0A3S1BAI2</accession>
<dbReference type="UniPathway" id="UPA00035">
    <property type="reaction ID" value="UER00042"/>
</dbReference>
<dbReference type="InterPro" id="IPR044643">
    <property type="entry name" value="TrpF_fam"/>
</dbReference>
<protein>
    <recommendedName>
        <fullName evidence="5 10">N-(5'-phosphoribosyl)anthranilate isomerase</fullName>
        <shortName evidence="10">PRAI</shortName>
        <ecNumber evidence="4 10">5.3.1.24</ecNumber>
    </recommendedName>
</protein>
<evidence type="ECO:0000313" key="12">
    <source>
        <dbReference type="EMBL" id="RUT35700.1"/>
    </source>
</evidence>
<evidence type="ECO:0000256" key="5">
    <source>
        <dbReference type="ARBA" id="ARBA00022272"/>
    </source>
</evidence>
<dbReference type="InterPro" id="IPR013785">
    <property type="entry name" value="Aldolase_TIM"/>
</dbReference>
<comment type="pathway">
    <text evidence="2 10">Amino-acid biosynthesis; L-tryptophan biosynthesis; L-tryptophan from chorismate: step 3/5.</text>
</comment>